<evidence type="ECO:0000313" key="2">
    <source>
        <dbReference type="EMBL" id="MBD2182580.1"/>
    </source>
</evidence>
<keyword evidence="1" id="KW-1133">Transmembrane helix</keyword>
<gene>
    <name evidence="2" type="ORF">H6G03_15990</name>
</gene>
<proteinExistence type="predicted"/>
<keyword evidence="1" id="KW-0812">Transmembrane</keyword>
<organism evidence="2 3">
    <name type="scientific">Aerosakkonema funiforme FACHB-1375</name>
    <dbReference type="NCBI Taxonomy" id="2949571"/>
    <lineage>
        <taxon>Bacteria</taxon>
        <taxon>Bacillati</taxon>
        <taxon>Cyanobacteriota</taxon>
        <taxon>Cyanophyceae</taxon>
        <taxon>Oscillatoriophycideae</taxon>
        <taxon>Aerosakkonematales</taxon>
        <taxon>Aerosakkonemataceae</taxon>
        <taxon>Aerosakkonema</taxon>
    </lineage>
</organism>
<keyword evidence="1" id="KW-0472">Membrane</keyword>
<evidence type="ECO:0000256" key="1">
    <source>
        <dbReference type="SAM" id="Phobius"/>
    </source>
</evidence>
<dbReference type="RefSeq" id="WP_190465440.1">
    <property type="nucleotide sequence ID" value="NZ_JACJPW010000039.1"/>
</dbReference>
<accession>A0A926VFB2</accession>
<name>A0A926VFB2_9CYAN</name>
<reference evidence="2" key="2">
    <citation type="submission" date="2020-08" db="EMBL/GenBank/DDBJ databases">
        <authorList>
            <person name="Chen M."/>
            <person name="Teng W."/>
            <person name="Zhao L."/>
            <person name="Hu C."/>
            <person name="Zhou Y."/>
            <person name="Han B."/>
            <person name="Song L."/>
            <person name="Shu W."/>
        </authorList>
    </citation>
    <scope>NUCLEOTIDE SEQUENCE</scope>
    <source>
        <strain evidence="2">FACHB-1375</strain>
    </source>
</reference>
<protein>
    <submittedName>
        <fullName evidence="2">Uncharacterized protein</fullName>
    </submittedName>
</protein>
<keyword evidence="3" id="KW-1185">Reference proteome</keyword>
<dbReference type="AlphaFoldDB" id="A0A926VFB2"/>
<sequence>MNNFNCLEKALAITSGILAIYQWCPSLGIAVAVVIILYLIDNCDDDDWE</sequence>
<dbReference type="EMBL" id="JACJPW010000039">
    <property type="protein sequence ID" value="MBD2182580.1"/>
    <property type="molecule type" value="Genomic_DNA"/>
</dbReference>
<comment type="caution">
    <text evidence="2">The sequence shown here is derived from an EMBL/GenBank/DDBJ whole genome shotgun (WGS) entry which is preliminary data.</text>
</comment>
<reference evidence="2" key="1">
    <citation type="journal article" date="2015" name="ISME J.">
        <title>Draft Genome Sequence of Streptomyces incarnatus NRRL8089, which Produces the Nucleoside Antibiotic Sinefungin.</title>
        <authorList>
            <person name="Oshima K."/>
            <person name="Hattori M."/>
            <person name="Shimizu H."/>
            <person name="Fukuda K."/>
            <person name="Nemoto M."/>
            <person name="Inagaki K."/>
            <person name="Tamura T."/>
        </authorList>
    </citation>
    <scope>NUCLEOTIDE SEQUENCE</scope>
    <source>
        <strain evidence="2">FACHB-1375</strain>
    </source>
</reference>
<feature type="transmembrane region" description="Helical" evidence="1">
    <location>
        <begin position="20"/>
        <end position="40"/>
    </location>
</feature>
<dbReference type="Proteomes" id="UP000641646">
    <property type="component" value="Unassembled WGS sequence"/>
</dbReference>
<evidence type="ECO:0000313" key="3">
    <source>
        <dbReference type="Proteomes" id="UP000641646"/>
    </source>
</evidence>